<reference evidence="1 2" key="1">
    <citation type="submission" date="2016-11" db="EMBL/GenBank/DDBJ databases">
        <title>The macronuclear genome of Stentor coeruleus: a giant cell with tiny introns.</title>
        <authorList>
            <person name="Slabodnick M."/>
            <person name="Ruby J.G."/>
            <person name="Reiff S.B."/>
            <person name="Swart E.C."/>
            <person name="Gosai S."/>
            <person name="Prabakaran S."/>
            <person name="Witkowska E."/>
            <person name="Larue G.E."/>
            <person name="Fisher S."/>
            <person name="Freeman R.M."/>
            <person name="Gunawardena J."/>
            <person name="Chu W."/>
            <person name="Stover N.A."/>
            <person name="Gregory B.D."/>
            <person name="Nowacki M."/>
            <person name="Derisi J."/>
            <person name="Roy S.W."/>
            <person name="Marshall W.F."/>
            <person name="Sood P."/>
        </authorList>
    </citation>
    <scope>NUCLEOTIDE SEQUENCE [LARGE SCALE GENOMIC DNA]</scope>
    <source>
        <strain evidence="1">WM001</strain>
    </source>
</reference>
<sequence>MKTRQKDPEFFISDTSNFKQKIKASQSEIMKDFMQISNSVPVFKRVAQVDSDPHKLQKRPRKSKARITEDISPILGLATLINEMDTCQVPNIQEKKPKQNKATGNSVAKKTLKTNKLKPIMKLAGFTRAETHIGIARFISERNKRN</sequence>
<evidence type="ECO:0000313" key="1">
    <source>
        <dbReference type="EMBL" id="OMJ87797.1"/>
    </source>
</evidence>
<keyword evidence="2" id="KW-1185">Reference proteome</keyword>
<dbReference type="AlphaFoldDB" id="A0A1R2CFJ4"/>
<gene>
    <name evidence="1" type="ORF">SteCoe_10449</name>
</gene>
<dbReference type="EMBL" id="MPUH01000168">
    <property type="protein sequence ID" value="OMJ87797.1"/>
    <property type="molecule type" value="Genomic_DNA"/>
</dbReference>
<comment type="caution">
    <text evidence="1">The sequence shown here is derived from an EMBL/GenBank/DDBJ whole genome shotgun (WGS) entry which is preliminary data.</text>
</comment>
<dbReference type="Proteomes" id="UP000187209">
    <property type="component" value="Unassembled WGS sequence"/>
</dbReference>
<organism evidence="1 2">
    <name type="scientific">Stentor coeruleus</name>
    <dbReference type="NCBI Taxonomy" id="5963"/>
    <lineage>
        <taxon>Eukaryota</taxon>
        <taxon>Sar</taxon>
        <taxon>Alveolata</taxon>
        <taxon>Ciliophora</taxon>
        <taxon>Postciliodesmatophora</taxon>
        <taxon>Heterotrichea</taxon>
        <taxon>Heterotrichida</taxon>
        <taxon>Stentoridae</taxon>
        <taxon>Stentor</taxon>
    </lineage>
</organism>
<accession>A0A1R2CFJ4</accession>
<evidence type="ECO:0000313" key="2">
    <source>
        <dbReference type="Proteomes" id="UP000187209"/>
    </source>
</evidence>
<name>A0A1R2CFJ4_9CILI</name>
<protein>
    <submittedName>
        <fullName evidence="1">Uncharacterized protein</fullName>
    </submittedName>
</protein>
<proteinExistence type="predicted"/>